<gene>
    <name evidence="2" type="primary">glkA_1</name>
    <name evidence="2" type="ORF">DSM112329_04039</name>
</gene>
<dbReference type="PANTHER" id="PTHR18964">
    <property type="entry name" value="ROK (REPRESSOR, ORF, KINASE) FAMILY"/>
    <property type="match status" value="1"/>
</dbReference>
<name>A0AAU7B0Q8_9ACTN</name>
<reference evidence="2" key="1">
    <citation type="submission" date="2022-12" db="EMBL/GenBank/DDBJ databases">
        <title>Paraconexibacter alkalitolerans sp. nov. and Baekduia alba sp. nov., isolated from soil and emended description of the genera Paraconexibacter (Chun et al., 2020) and Baekduia (An et al., 2020).</title>
        <authorList>
            <person name="Vieira S."/>
            <person name="Huber K.J."/>
            <person name="Geppert A."/>
            <person name="Wolf J."/>
            <person name="Neumann-Schaal M."/>
            <person name="Muesken M."/>
            <person name="Overmann J."/>
        </authorList>
    </citation>
    <scope>NUCLEOTIDE SEQUENCE</scope>
    <source>
        <strain evidence="2">AEG42_29</strain>
    </source>
</reference>
<evidence type="ECO:0000256" key="1">
    <source>
        <dbReference type="ARBA" id="ARBA00006479"/>
    </source>
</evidence>
<evidence type="ECO:0000313" key="2">
    <source>
        <dbReference type="EMBL" id="XAY07159.1"/>
    </source>
</evidence>
<proteinExistence type="inferred from homology"/>
<organism evidence="2">
    <name type="scientific">Paraconexibacter sp. AEG42_29</name>
    <dbReference type="NCBI Taxonomy" id="2997339"/>
    <lineage>
        <taxon>Bacteria</taxon>
        <taxon>Bacillati</taxon>
        <taxon>Actinomycetota</taxon>
        <taxon>Thermoleophilia</taxon>
        <taxon>Solirubrobacterales</taxon>
        <taxon>Paraconexibacteraceae</taxon>
        <taxon>Paraconexibacter</taxon>
    </lineage>
</organism>
<dbReference type="InterPro" id="IPR049874">
    <property type="entry name" value="ROK_cs"/>
</dbReference>
<dbReference type="Gene3D" id="3.30.420.40">
    <property type="match status" value="2"/>
</dbReference>
<dbReference type="SUPFAM" id="SSF53067">
    <property type="entry name" value="Actin-like ATPase domain"/>
    <property type="match status" value="1"/>
</dbReference>
<dbReference type="InterPro" id="IPR043129">
    <property type="entry name" value="ATPase_NBD"/>
</dbReference>
<accession>A0AAU7B0Q8</accession>
<sequence>MAERCIGVDIGGTKVATAVLDGADLSTPKAVPTVTSSTEELLAQLAGAIDEAAAGDRDAIVGIGCPSVIDFATGTARSSVNIPLKDVPLRSALQERTGLPVVVDNDATVAALAEATDLATGRATVDNLIILTVGTGVGGGIVIGGRIYRGATGAAAELGHLIVAADLSRGAPAGQEDFPQPDSLEAHAAGGALGVLARARGFADGKACVAAAQAGDATAVDALRILGERLGVGIANLINAFDPDEVVVGGGVSAAGDLLLQPAIAVAWPLVLPGIGTATTIRIARHGNQAGVIGAALLARSELGAGSRLPR</sequence>
<dbReference type="PROSITE" id="PS01125">
    <property type="entry name" value="ROK"/>
    <property type="match status" value="1"/>
</dbReference>
<dbReference type="InterPro" id="IPR000600">
    <property type="entry name" value="ROK"/>
</dbReference>
<dbReference type="PANTHER" id="PTHR18964:SF173">
    <property type="entry name" value="GLUCOKINASE"/>
    <property type="match status" value="1"/>
</dbReference>
<dbReference type="EMBL" id="CP114014">
    <property type="protein sequence ID" value="XAY07159.1"/>
    <property type="molecule type" value="Genomic_DNA"/>
</dbReference>
<dbReference type="GO" id="GO:0004340">
    <property type="term" value="F:glucokinase activity"/>
    <property type="evidence" value="ECO:0007669"/>
    <property type="project" value="UniProtKB-EC"/>
</dbReference>
<dbReference type="KEGG" id="parq:DSM112329_04039"/>
<keyword evidence="2" id="KW-0808">Transferase</keyword>
<dbReference type="CDD" id="cd23763">
    <property type="entry name" value="ASKHA_ATPase_ROK"/>
    <property type="match status" value="1"/>
</dbReference>
<dbReference type="AlphaFoldDB" id="A0AAU7B0Q8"/>
<protein>
    <submittedName>
        <fullName evidence="2">Glucokinase</fullName>
        <ecNumber evidence="2">2.7.1.2</ecNumber>
    </submittedName>
</protein>
<dbReference type="RefSeq" id="WP_354698365.1">
    <property type="nucleotide sequence ID" value="NZ_CP114014.1"/>
</dbReference>
<dbReference type="EC" id="2.7.1.2" evidence="2"/>
<comment type="similarity">
    <text evidence="1">Belongs to the ROK (NagC/XylR) family.</text>
</comment>
<dbReference type="Pfam" id="PF00480">
    <property type="entry name" value="ROK"/>
    <property type="match status" value="1"/>
</dbReference>